<evidence type="ECO:0000313" key="1">
    <source>
        <dbReference type="EMBL" id="KAI9549622.1"/>
    </source>
</evidence>
<reference evidence="1" key="1">
    <citation type="submission" date="2022-05" db="EMBL/GenBank/DDBJ databases">
        <title>A multi-omics perspective on studying reproductive biology in Daphnia sinensis.</title>
        <authorList>
            <person name="Jia J."/>
        </authorList>
    </citation>
    <scope>NUCLEOTIDE SEQUENCE</scope>
    <source>
        <strain evidence="1">WSL</strain>
    </source>
</reference>
<dbReference type="Proteomes" id="UP000820818">
    <property type="component" value="Unassembled WGS sequence"/>
</dbReference>
<protein>
    <submittedName>
        <fullName evidence="1">Uncharacterized protein</fullName>
    </submittedName>
</protein>
<dbReference type="AlphaFoldDB" id="A0AAD5KEU8"/>
<sequence>MNFVVLSNRNRTPVKVEAMDRRYFVVDVGNYARRHPEVIAEYIGMYTHQASPDMVENCKHVYMYLAQLPGVPEYLGDAPTTVLKERLMSGNEINEDPVLSYLRDAVSRPDYVSDDDWAQYSLQDQAEYTASALATKLGIWAAQNNVSCVTTARALARNMHILKLDSRTGHRSTKLYKVDRVALNV</sequence>
<evidence type="ECO:0000313" key="2">
    <source>
        <dbReference type="Proteomes" id="UP000820818"/>
    </source>
</evidence>
<name>A0AAD5KEU8_9CRUS</name>
<comment type="caution">
    <text evidence="1">The sequence shown here is derived from an EMBL/GenBank/DDBJ whole genome shotgun (WGS) entry which is preliminary data.</text>
</comment>
<dbReference type="EMBL" id="WJBH02000290">
    <property type="protein sequence ID" value="KAI9549622.1"/>
    <property type="molecule type" value="Genomic_DNA"/>
</dbReference>
<organism evidence="1 2">
    <name type="scientific">Daphnia sinensis</name>
    <dbReference type="NCBI Taxonomy" id="1820382"/>
    <lineage>
        <taxon>Eukaryota</taxon>
        <taxon>Metazoa</taxon>
        <taxon>Ecdysozoa</taxon>
        <taxon>Arthropoda</taxon>
        <taxon>Crustacea</taxon>
        <taxon>Branchiopoda</taxon>
        <taxon>Diplostraca</taxon>
        <taxon>Cladocera</taxon>
        <taxon>Anomopoda</taxon>
        <taxon>Daphniidae</taxon>
        <taxon>Daphnia</taxon>
        <taxon>Daphnia similis group</taxon>
    </lineage>
</organism>
<gene>
    <name evidence="1" type="ORF">GHT06_003808</name>
</gene>
<proteinExistence type="predicted"/>
<keyword evidence="2" id="KW-1185">Reference proteome</keyword>
<accession>A0AAD5KEU8</accession>